<reference evidence="2 3" key="1">
    <citation type="journal article" date="2014" name="Nat. Commun.">
        <title>Molecular traces of alternative social organization in a termite genome.</title>
        <authorList>
            <person name="Terrapon N."/>
            <person name="Li C."/>
            <person name="Robertson H.M."/>
            <person name="Ji L."/>
            <person name="Meng X."/>
            <person name="Booth W."/>
            <person name="Chen Z."/>
            <person name="Childers C.P."/>
            <person name="Glastad K.M."/>
            <person name="Gokhale K."/>
            <person name="Gowin J."/>
            <person name="Gronenberg W."/>
            <person name="Hermansen R.A."/>
            <person name="Hu H."/>
            <person name="Hunt B.G."/>
            <person name="Huylmans A.K."/>
            <person name="Khalil S.M."/>
            <person name="Mitchell R.D."/>
            <person name="Munoz-Torres M.C."/>
            <person name="Mustard J.A."/>
            <person name="Pan H."/>
            <person name="Reese J.T."/>
            <person name="Scharf M.E."/>
            <person name="Sun F."/>
            <person name="Vogel H."/>
            <person name="Xiao J."/>
            <person name="Yang W."/>
            <person name="Yang Z."/>
            <person name="Yang Z."/>
            <person name="Zhou J."/>
            <person name="Zhu J."/>
            <person name="Brent C.S."/>
            <person name="Elsik C.G."/>
            <person name="Goodisman M.A."/>
            <person name="Liberles D.A."/>
            <person name="Roe R.M."/>
            <person name="Vargo E.L."/>
            <person name="Vilcinskas A."/>
            <person name="Wang J."/>
            <person name="Bornberg-Bauer E."/>
            <person name="Korb J."/>
            <person name="Zhang G."/>
            <person name="Liebig J."/>
        </authorList>
    </citation>
    <scope>NUCLEOTIDE SEQUENCE [LARGE SCALE GENOMIC DNA]</scope>
    <source>
        <tissue evidence="2">Whole organism</tissue>
    </source>
</reference>
<feature type="region of interest" description="Disordered" evidence="1">
    <location>
        <begin position="1"/>
        <end position="33"/>
    </location>
</feature>
<dbReference type="InParanoid" id="A0A067QME0"/>
<protein>
    <submittedName>
        <fullName evidence="2">Uncharacterized protein</fullName>
    </submittedName>
</protein>
<dbReference type="AlphaFoldDB" id="A0A067QME0"/>
<name>A0A067QME0_ZOONE</name>
<dbReference type="Proteomes" id="UP000027135">
    <property type="component" value="Unassembled WGS sequence"/>
</dbReference>
<dbReference type="OrthoDB" id="6368736at2759"/>
<accession>A0A067QME0</accession>
<feature type="compositionally biased region" description="Basic residues" evidence="1">
    <location>
        <begin position="9"/>
        <end position="23"/>
    </location>
</feature>
<gene>
    <name evidence="2" type="ORF">L798_15403</name>
</gene>
<evidence type="ECO:0000313" key="2">
    <source>
        <dbReference type="EMBL" id="KDR10341.1"/>
    </source>
</evidence>
<evidence type="ECO:0000313" key="3">
    <source>
        <dbReference type="Proteomes" id="UP000027135"/>
    </source>
</evidence>
<dbReference type="EMBL" id="KK853170">
    <property type="protein sequence ID" value="KDR10341.1"/>
    <property type="molecule type" value="Genomic_DNA"/>
</dbReference>
<evidence type="ECO:0000256" key="1">
    <source>
        <dbReference type="SAM" id="MobiDB-lite"/>
    </source>
</evidence>
<sequence>MSKKFPLSKQKHRSKLKLKHLKNRHLDEPVEESDTPVMRIHSQVHSNQSEAVQDMQDCRVGSYNAQISTVLQSNIQQKTRAVTEENVLEQSSCKELFSTLSDIYSDAEQQSHRTAAEIQTIQPKKARGSVLNEHKRKASVGCAGQVESKCKDCPSLERRKSKRTRTDFVNKVSDDSVIDKDSEATSNILLHYVSESSPEKYITRTCDTATAISLPLTEQASSDQELKCSTANENHSLLNVRVNAHETRQGVGKTDPSRGTGPVRKLSKLAKFRRNIIKSKMPSKIASELPEKCLRIRKMLTPASKTCIAHSKSIRPGVRSPSGVGIEGNVSKSRTNVSYLSSIPQDHSSSVGNGFVNLNTCNNSVNLHLTCNSGTDQIFSSTDIVKETCSTEEIHTESNHAEIADCSQDRIPKSDIITETASPLSKVDHASEIHSDSSLPDKILETVTVPAVPVCHKESVPEANQTAEGMGHVTLPHTCLDADYTSENVTKVRSPDKTREAVADFTDFESPATIFKMDEMKNEIFPRICQELVLCPVSPIKDPVVGELKLKSEMVESSATASDKKQIAELPVNGSSIKSPKRLTRSSLHQKTGSEITAEKCAVNTSTDLKVFPGCVLRWVLKYYEVECKEKHPKKSKFMTDKLKTKEVMKQQEKVIFKKELQELFSSNFSSGKFQQVLQKFAGLNSETTPLVLAKIIVKFVSDDINAQPNHTKSNSAPPLTQTQQRLVTLVYTLQSQHQQYKDLLETILLGIEYRLFRLGHVPNVIRSCSLARFHAALCLIRQDRQRVQAFCYDSMYCLYYKAFPLLFTVYTTYPDALPHASVGKDSMLMMTMTNLILMQSTDKTQTEYRIEAFKKLLQTRYGYSQRVLTTEQLFQVLVDRLRSSGGHVEGLEASLILVAKRIGWDRSYKQLLCRNLVPLIDEWRAGAVNDLTIREVIIVMGYITRCFPVMEAKACVQAVLNLLGSVLLEQNVSMEVQEAAAFSLLRLSRHNFCYVSDVLAKWQPSRSNVLGTLLEEMLLFFETRNVKWWHNFLKRKRVCF</sequence>
<keyword evidence="3" id="KW-1185">Reference proteome</keyword>
<proteinExistence type="predicted"/>
<organism evidence="2 3">
    <name type="scientific">Zootermopsis nevadensis</name>
    <name type="common">Dampwood termite</name>
    <dbReference type="NCBI Taxonomy" id="136037"/>
    <lineage>
        <taxon>Eukaryota</taxon>
        <taxon>Metazoa</taxon>
        <taxon>Ecdysozoa</taxon>
        <taxon>Arthropoda</taxon>
        <taxon>Hexapoda</taxon>
        <taxon>Insecta</taxon>
        <taxon>Pterygota</taxon>
        <taxon>Neoptera</taxon>
        <taxon>Polyneoptera</taxon>
        <taxon>Dictyoptera</taxon>
        <taxon>Blattodea</taxon>
        <taxon>Blattoidea</taxon>
        <taxon>Termitoidae</taxon>
        <taxon>Termopsidae</taxon>
        <taxon>Zootermopsis</taxon>
    </lineage>
</organism>
<dbReference type="eggNOG" id="ENOG502S8KT">
    <property type="taxonomic scope" value="Eukaryota"/>
</dbReference>